<dbReference type="SUPFAM" id="SSF52980">
    <property type="entry name" value="Restriction endonuclease-like"/>
    <property type="match status" value="1"/>
</dbReference>
<organism evidence="2 3">
    <name type="scientific">Phytoactinopolyspora mesophila</name>
    <dbReference type="NCBI Taxonomy" id="2650750"/>
    <lineage>
        <taxon>Bacteria</taxon>
        <taxon>Bacillati</taxon>
        <taxon>Actinomycetota</taxon>
        <taxon>Actinomycetes</taxon>
        <taxon>Jiangellales</taxon>
        <taxon>Jiangellaceae</taxon>
        <taxon>Phytoactinopolyspora</taxon>
    </lineage>
</organism>
<dbReference type="InterPro" id="IPR008254">
    <property type="entry name" value="Flavodoxin/NO_synth"/>
</dbReference>
<keyword evidence="2" id="KW-0540">Nuclease</keyword>
<keyword evidence="2" id="KW-0255">Endonuclease</keyword>
<name>A0A7K3M0A5_9ACTN</name>
<dbReference type="Proteomes" id="UP000460435">
    <property type="component" value="Unassembled WGS sequence"/>
</dbReference>
<dbReference type="InterPro" id="IPR008538">
    <property type="entry name" value="Uma2"/>
</dbReference>
<reference evidence="2 3" key="1">
    <citation type="submission" date="2019-11" db="EMBL/GenBank/DDBJ databases">
        <authorList>
            <person name="Li X.-J."/>
            <person name="Feng X.-M."/>
        </authorList>
    </citation>
    <scope>NUCLEOTIDE SEQUENCE [LARGE SCALE GENOMIC DNA]</scope>
    <source>
        <strain evidence="2 3">XMNu-373</strain>
    </source>
</reference>
<dbReference type="PROSITE" id="PS50902">
    <property type="entry name" value="FLAVODOXIN_LIKE"/>
    <property type="match status" value="1"/>
</dbReference>
<gene>
    <name evidence="2" type="ORF">F7O44_06430</name>
</gene>
<dbReference type="GO" id="GO:0004519">
    <property type="term" value="F:endonuclease activity"/>
    <property type="evidence" value="ECO:0007669"/>
    <property type="project" value="UniProtKB-KW"/>
</dbReference>
<dbReference type="CDD" id="cd06260">
    <property type="entry name" value="DUF820-like"/>
    <property type="match status" value="1"/>
</dbReference>
<dbReference type="Pfam" id="PF05685">
    <property type="entry name" value="Uma2"/>
    <property type="match status" value="1"/>
</dbReference>
<dbReference type="EMBL" id="WLZY01000002">
    <property type="protein sequence ID" value="NDL56704.1"/>
    <property type="molecule type" value="Genomic_DNA"/>
</dbReference>
<evidence type="ECO:0000259" key="1">
    <source>
        <dbReference type="PROSITE" id="PS50902"/>
    </source>
</evidence>
<sequence length="188" mass="20881">MMAIALEDVIGTVLKPEEYDALPENRFRELVDGVVHMMATPSGRHEKVAHRLISELERRVPSSLEVVGVQEIYLQDLLRRNPDVVVVTATAYGDGMRSSYSPSEVELAVEVVSPGSESTDRKVKPREYAEARIPHFWRVEITPDVEVHTFRLGDENYIETGVFTPGDTVSAPGLGWAAVAVADLVPRR</sequence>
<keyword evidence="2" id="KW-0378">Hydrolase</keyword>
<accession>A0A7K3M0A5</accession>
<feature type="domain" description="Flavodoxin-like" evidence="1">
    <location>
        <begin position="34"/>
        <end position="188"/>
    </location>
</feature>
<dbReference type="PANTHER" id="PTHR35400:SF3">
    <property type="entry name" value="SLL1072 PROTEIN"/>
    <property type="match status" value="1"/>
</dbReference>
<comment type="caution">
    <text evidence="2">The sequence shown here is derived from an EMBL/GenBank/DDBJ whole genome shotgun (WGS) entry which is preliminary data.</text>
</comment>
<keyword evidence="3" id="KW-1185">Reference proteome</keyword>
<evidence type="ECO:0000313" key="2">
    <source>
        <dbReference type="EMBL" id="NDL56704.1"/>
    </source>
</evidence>
<evidence type="ECO:0000313" key="3">
    <source>
        <dbReference type="Proteomes" id="UP000460435"/>
    </source>
</evidence>
<protein>
    <submittedName>
        <fullName evidence="2">Uma2 family endonuclease</fullName>
    </submittedName>
</protein>
<dbReference type="Gene3D" id="3.90.1570.10">
    <property type="entry name" value="tt1808, chain A"/>
    <property type="match status" value="1"/>
</dbReference>
<dbReference type="GO" id="GO:0010181">
    <property type="term" value="F:FMN binding"/>
    <property type="evidence" value="ECO:0007669"/>
    <property type="project" value="InterPro"/>
</dbReference>
<dbReference type="InterPro" id="IPR011335">
    <property type="entry name" value="Restrct_endonuc-II-like"/>
</dbReference>
<dbReference type="AlphaFoldDB" id="A0A7K3M0A5"/>
<proteinExistence type="predicted"/>
<dbReference type="InterPro" id="IPR012296">
    <property type="entry name" value="Nuclease_put_TT1808"/>
</dbReference>
<dbReference type="PANTHER" id="PTHR35400">
    <property type="entry name" value="SLR1083 PROTEIN"/>
    <property type="match status" value="1"/>
</dbReference>